<dbReference type="Proteomes" id="UP000823749">
    <property type="component" value="Chromosome 4"/>
</dbReference>
<reference evidence="1" key="1">
    <citation type="submission" date="2020-08" db="EMBL/GenBank/DDBJ databases">
        <title>Plant Genome Project.</title>
        <authorList>
            <person name="Zhang R.-G."/>
        </authorList>
    </citation>
    <scope>NUCLEOTIDE SEQUENCE</scope>
    <source>
        <strain evidence="1">WSP0</strain>
        <tissue evidence="1">Leaf</tissue>
    </source>
</reference>
<protein>
    <submittedName>
        <fullName evidence="1">Uncharacterized protein</fullName>
    </submittedName>
</protein>
<dbReference type="AlphaFoldDB" id="A0AAV6KQ06"/>
<keyword evidence="2" id="KW-1185">Reference proteome</keyword>
<comment type="caution">
    <text evidence="1">The sequence shown here is derived from an EMBL/GenBank/DDBJ whole genome shotgun (WGS) entry which is preliminary data.</text>
</comment>
<name>A0AAV6KQ06_9ERIC</name>
<evidence type="ECO:0000313" key="1">
    <source>
        <dbReference type="EMBL" id="KAG5554521.1"/>
    </source>
</evidence>
<proteinExistence type="predicted"/>
<organism evidence="1 2">
    <name type="scientific">Rhododendron griersonianum</name>
    <dbReference type="NCBI Taxonomy" id="479676"/>
    <lineage>
        <taxon>Eukaryota</taxon>
        <taxon>Viridiplantae</taxon>
        <taxon>Streptophyta</taxon>
        <taxon>Embryophyta</taxon>
        <taxon>Tracheophyta</taxon>
        <taxon>Spermatophyta</taxon>
        <taxon>Magnoliopsida</taxon>
        <taxon>eudicotyledons</taxon>
        <taxon>Gunneridae</taxon>
        <taxon>Pentapetalae</taxon>
        <taxon>asterids</taxon>
        <taxon>Ericales</taxon>
        <taxon>Ericaceae</taxon>
        <taxon>Ericoideae</taxon>
        <taxon>Rhodoreae</taxon>
        <taxon>Rhododendron</taxon>
    </lineage>
</organism>
<accession>A0AAV6KQ06</accession>
<sequence>MKLEMSSFSWCAIKSNGVANWVAQAMREKNLSKNGAQRERESPVVASMFIPDLESQPSLQEQVLPFQELFGD</sequence>
<dbReference type="EMBL" id="JACTNZ010000004">
    <property type="protein sequence ID" value="KAG5554521.1"/>
    <property type="molecule type" value="Genomic_DNA"/>
</dbReference>
<gene>
    <name evidence="1" type="ORF">RHGRI_012164</name>
</gene>
<evidence type="ECO:0000313" key="2">
    <source>
        <dbReference type="Proteomes" id="UP000823749"/>
    </source>
</evidence>